<keyword evidence="2" id="KW-1185">Reference proteome</keyword>
<gene>
    <name evidence="1" type="ORF">BN874_20015</name>
</gene>
<dbReference type="OrthoDB" id="6860016at2"/>
<proteinExistence type="predicted"/>
<dbReference type="RefSeq" id="WP_154724822.1">
    <property type="nucleotide sequence ID" value="NZ_CBTK010000112.1"/>
</dbReference>
<dbReference type="EMBL" id="CBTK010000112">
    <property type="protein sequence ID" value="CDH44895.1"/>
    <property type="molecule type" value="Genomic_DNA"/>
</dbReference>
<comment type="caution">
    <text evidence="1">The sequence shown here is derived from an EMBL/GenBank/DDBJ whole genome shotgun (WGS) entry which is preliminary data.</text>
</comment>
<dbReference type="Proteomes" id="UP000019184">
    <property type="component" value="Unassembled WGS sequence"/>
</dbReference>
<name>A0A7U7J2B1_9GAMM</name>
<evidence type="ECO:0000313" key="1">
    <source>
        <dbReference type="EMBL" id="CDH44895.1"/>
    </source>
</evidence>
<organism evidence="1 2">
    <name type="scientific">Candidatus Contendobacter odensis Run_B_J11</name>
    <dbReference type="NCBI Taxonomy" id="1400861"/>
    <lineage>
        <taxon>Bacteria</taxon>
        <taxon>Pseudomonadati</taxon>
        <taxon>Pseudomonadota</taxon>
        <taxon>Gammaproteobacteria</taxon>
        <taxon>Candidatus Competibacteraceae</taxon>
        <taxon>Candidatus Contendibacter</taxon>
    </lineage>
</organism>
<reference evidence="1 2" key="1">
    <citation type="journal article" date="2014" name="ISME J.">
        <title>Candidatus Competibacter-lineage genomes retrieved from metagenomes reveal functional metabolic diversity.</title>
        <authorList>
            <person name="McIlroy S.J."/>
            <person name="Albertsen M."/>
            <person name="Andresen E.K."/>
            <person name="Saunders A.M."/>
            <person name="Kristiansen R."/>
            <person name="Stokholm-Bjerregaard M."/>
            <person name="Nielsen K.L."/>
            <person name="Nielsen P.H."/>
        </authorList>
    </citation>
    <scope>NUCLEOTIDE SEQUENCE [LARGE SCALE GENOMIC DNA]</scope>
    <source>
        <strain evidence="1 2">Run_B_J11</strain>
    </source>
</reference>
<sequence length="297" mass="34017">MRISSKLKVWPLCQGHLCRGCESDFHSMDYDSVHFWLQSFKTDPLAMADLQRIVHQHGEVQGLFRLDDESIIKQVARMIAIGRVRVCGQIHGRENAAATGSPVNQQRVAEERVLRALRMMAGSFLFEGRRFQIIRASQWLKEYSDEQYEIIPHDEARRLLEKMVAAPTLSQAEKTALQEAIALVPDLRYHRKLHSGLLLLRTIPMRHISMRSEESAATPSQLAKKLREEKEQHWIEIELVDEDGVGIPNEAYLIVTPDKQEFKGKTDGDGWARLDKIVEGQCKISFPNLDKDAWHSA</sequence>
<protein>
    <submittedName>
        <fullName evidence="1">Uncharacterized protein</fullName>
    </submittedName>
</protein>
<dbReference type="AlphaFoldDB" id="A0A7U7J2B1"/>
<accession>A0A7U7J2B1</accession>
<evidence type="ECO:0000313" key="2">
    <source>
        <dbReference type="Proteomes" id="UP000019184"/>
    </source>
</evidence>